<reference evidence="4 5" key="2">
    <citation type="submission" date="2017-12" db="EMBL/GenBank/DDBJ databases">
        <title>Genome sequence of Rhizobium sullae HCNT1 isolated from Sulla coronaria nodules and featuring peculiar denitrification phenotypes.</title>
        <authorList>
            <person name="De Diego-Diaz B."/>
            <person name="Treu L."/>
            <person name="Campanaro S."/>
            <person name="Da Silva Duarte V."/>
            <person name="Basaglia M."/>
            <person name="Favaro L."/>
            <person name="Casella S."/>
            <person name="Squartini A."/>
        </authorList>
    </citation>
    <scope>NUCLEOTIDE SEQUENCE [LARGE SCALE GENOMIC DNA]</scope>
    <source>
        <strain evidence="4 5">HCNT1</strain>
    </source>
</reference>
<dbReference type="RefSeq" id="WP_100772926.1">
    <property type="nucleotide sequence ID" value="NZ_PIQN01000026.1"/>
</dbReference>
<dbReference type="GO" id="GO:0016747">
    <property type="term" value="F:acyltransferase activity, transferring groups other than amino-acyl groups"/>
    <property type="evidence" value="ECO:0007669"/>
    <property type="project" value="InterPro"/>
</dbReference>
<dbReference type="EMBL" id="PIQN01000026">
    <property type="protein sequence ID" value="PKA39613.1"/>
    <property type="molecule type" value="Genomic_DNA"/>
</dbReference>
<dbReference type="CDD" id="cd04301">
    <property type="entry name" value="NAT_SF"/>
    <property type="match status" value="1"/>
</dbReference>
<evidence type="ECO:0000259" key="3">
    <source>
        <dbReference type="PROSITE" id="PS51186"/>
    </source>
</evidence>
<sequence>MLRLGSTADIEIVKSLTGEAYARYLALLGAEPIPVTDDDAPRIARGEIWLFEINGVCAGLAVLERHKNHAMLISIAVSPAHQGRRHGSTILRWVEAKAQEWQLPELRLPTNARTMRNIAIYKGFGFQGRRPSPYRPGSTIVDMTKAMA</sequence>
<accession>A0A2N0D0H5</accession>
<evidence type="ECO:0000256" key="1">
    <source>
        <dbReference type="ARBA" id="ARBA00022679"/>
    </source>
</evidence>
<dbReference type="Pfam" id="PF00583">
    <property type="entry name" value="Acetyltransf_1"/>
    <property type="match status" value="1"/>
</dbReference>
<dbReference type="InterPro" id="IPR050832">
    <property type="entry name" value="Bact_Acetyltransf"/>
</dbReference>
<dbReference type="PROSITE" id="PS51186">
    <property type="entry name" value="GNAT"/>
    <property type="match status" value="1"/>
</dbReference>
<dbReference type="Gene3D" id="3.40.630.30">
    <property type="match status" value="1"/>
</dbReference>
<evidence type="ECO:0000256" key="2">
    <source>
        <dbReference type="ARBA" id="ARBA00023315"/>
    </source>
</evidence>
<organism evidence="4 5">
    <name type="scientific">Rhizobium sullae</name>
    <name type="common">Rhizobium hedysari</name>
    <dbReference type="NCBI Taxonomy" id="50338"/>
    <lineage>
        <taxon>Bacteria</taxon>
        <taxon>Pseudomonadati</taxon>
        <taxon>Pseudomonadota</taxon>
        <taxon>Alphaproteobacteria</taxon>
        <taxon>Hyphomicrobiales</taxon>
        <taxon>Rhizobiaceae</taxon>
        <taxon>Rhizobium/Agrobacterium group</taxon>
        <taxon>Rhizobium</taxon>
    </lineage>
</organism>
<keyword evidence="2" id="KW-0012">Acyltransferase</keyword>
<gene>
    <name evidence="4" type="ORF">CWR43_30570</name>
</gene>
<dbReference type="SUPFAM" id="SSF55729">
    <property type="entry name" value="Acyl-CoA N-acyltransferases (Nat)"/>
    <property type="match status" value="1"/>
</dbReference>
<evidence type="ECO:0000313" key="4">
    <source>
        <dbReference type="EMBL" id="PKA39613.1"/>
    </source>
</evidence>
<dbReference type="InterPro" id="IPR000182">
    <property type="entry name" value="GNAT_dom"/>
</dbReference>
<keyword evidence="1 4" id="KW-0808">Transferase</keyword>
<dbReference type="AlphaFoldDB" id="A0A2N0D0H5"/>
<reference evidence="4 5" key="1">
    <citation type="submission" date="2017-11" db="EMBL/GenBank/DDBJ databases">
        <authorList>
            <person name="Han C.G."/>
        </authorList>
    </citation>
    <scope>NUCLEOTIDE SEQUENCE [LARGE SCALE GENOMIC DNA]</scope>
    <source>
        <strain evidence="4 5">HCNT1</strain>
    </source>
</reference>
<proteinExistence type="predicted"/>
<feature type="domain" description="N-acetyltransferase" evidence="3">
    <location>
        <begin position="1"/>
        <end position="148"/>
    </location>
</feature>
<protein>
    <submittedName>
        <fullName evidence="4">GNAT family N-acetyltransferase</fullName>
    </submittedName>
</protein>
<comment type="caution">
    <text evidence="4">The sequence shown here is derived from an EMBL/GenBank/DDBJ whole genome shotgun (WGS) entry which is preliminary data.</text>
</comment>
<dbReference type="STRING" id="1041146.GCA_000427985_05906"/>
<name>A0A2N0D0H5_RHISU</name>
<evidence type="ECO:0000313" key="5">
    <source>
        <dbReference type="Proteomes" id="UP000232164"/>
    </source>
</evidence>
<dbReference type="InterPro" id="IPR016181">
    <property type="entry name" value="Acyl_CoA_acyltransferase"/>
</dbReference>
<dbReference type="PANTHER" id="PTHR43877">
    <property type="entry name" value="AMINOALKYLPHOSPHONATE N-ACETYLTRANSFERASE-RELATED-RELATED"/>
    <property type="match status" value="1"/>
</dbReference>
<dbReference type="Proteomes" id="UP000232164">
    <property type="component" value="Unassembled WGS sequence"/>
</dbReference>